<dbReference type="InterPro" id="IPR013784">
    <property type="entry name" value="Carb-bd-like_fold"/>
</dbReference>
<dbReference type="SUPFAM" id="SSF49299">
    <property type="entry name" value="PKD domain"/>
    <property type="match status" value="1"/>
</dbReference>
<keyword evidence="4" id="KW-1185">Reference proteome</keyword>
<name>A0A290QJM0_9BACT</name>
<sequence length="1287" mass="136960">MKLPRPTPPLLLVLFTGLLTLGWLAIRSEKIRSTETRATASASIEAPRGSSLPATSKSPSAFTAFETWSARYLAASPAERASLAPEGLALATIRRAALRELIQSDPRAALAQATPFALRRALPPQIATQLETRLSIRADYTVVATLATPGDSTPPAIQRHVTSGDRAYQAFVYGRRLAQPSQQNLPLHGIALDGLLALDESPVRILEPGETPDPAKRQLDQLCAVSQKPAGFNQDTTDAQPDVTAEIGDEIHFLCSSGHVAMVEKNLLALEDGGTRRTTTRPVTMSSLPITTGAKRLLYIRVRFADQPASFEPQTQSAALATASAAGAFLSENSYKQFTLTPTVTPVYVLPHPENWYLSTTNDTSGFAKKILDDARAVAASPASFPGNETLPAHDWLAHDFDAVRYDGQPGQFRGQGYIGLRGVWLKTDAPGVLAHELGHNLGLFHANLWVPTTDNPFGTGTNQEYGDTFDTMGLSAGGRHSFNAGNRERIGWLPQNRTLDVTASGTYRLYAYDQPFLSASGSHLLKIPRGDGRTYWAELRQQWPSNFTTHNGLQLRWAPWDQSEGGSQLLDTQPGEKSDPTADSALVLGRTWSDPVANLHITPIAKTGTSPESLDVVVNIGSFPSNQSPDTTLAASATAVGIDDLVTFTASATDPDGDTLAYYWQFANKQIGPNAPVATTRWTAAGHYHVLLTVSDMKGRTVTRSIVIQVGTPATTTASGTVLDSLGRPASGVRIHNGLTGPFYRGTQTDNDGRYTLTGLEPGACQLVATSSRHPHIFPVNFTNPIPLGATPVTGLDFTATLPAPVVTLAVTNASAAESQSTPASITVSRQSDTPADTTLAIVFTTAGTAATDGSDYDLTSTAPLGYDPATAQGTLILLPGQLSATLTFTPHDDTAIEGTETIEITVAPGAGYTLGTAITATLTIADNDAPDYLAEFFTTAKPFDLAARRLTLTPLTNGGYRGSLDFASAFTTSTAGSLTLIQNGVAQVPVNTGDLDDGYWKINTTATAPALFGITYAQLYIGTNGYVTFAAGDTTSVGSLPAQFHLGHPRISAFWRDLDPSVGGEISCQLITTPGAERTAITWTNVPFYGDSTRRVSMQLELWRSGIITLTWLGSTAPADAIVGLSPGLGQPSPFFETDFSRYPAQADQPGINGWRAAKFSTAELFDPSLSGEDADPDHDGLNNLLEYALGREPHATESTPPSETSTYEEAGLTYLTLTFARALNAADLAIQPQFSGNLVHWTSAAIQVGPATNLGDGREQVTYRDTVPLTTGTGRFARIQISTP</sequence>
<dbReference type="InterPro" id="IPR035986">
    <property type="entry name" value="PKD_dom_sf"/>
</dbReference>
<proteinExistence type="predicted"/>
<dbReference type="InterPro" id="IPR000601">
    <property type="entry name" value="PKD_dom"/>
</dbReference>
<evidence type="ECO:0000259" key="2">
    <source>
        <dbReference type="PROSITE" id="PS50093"/>
    </source>
</evidence>
<dbReference type="GO" id="GO:0030246">
    <property type="term" value="F:carbohydrate binding"/>
    <property type="evidence" value="ECO:0007669"/>
    <property type="project" value="InterPro"/>
</dbReference>
<dbReference type="PROSITE" id="PS50093">
    <property type="entry name" value="PKD"/>
    <property type="match status" value="1"/>
</dbReference>
<dbReference type="Pfam" id="PF00801">
    <property type="entry name" value="PKD"/>
    <property type="match status" value="1"/>
</dbReference>
<dbReference type="Pfam" id="PF13620">
    <property type="entry name" value="CarboxypepD_reg"/>
    <property type="match status" value="1"/>
</dbReference>
<dbReference type="SMART" id="SM00089">
    <property type="entry name" value="PKD"/>
    <property type="match status" value="1"/>
</dbReference>
<dbReference type="SUPFAM" id="SSF49452">
    <property type="entry name" value="Starch-binding domain-like"/>
    <property type="match status" value="1"/>
</dbReference>
<dbReference type="Gene3D" id="2.60.40.2030">
    <property type="match status" value="1"/>
</dbReference>
<protein>
    <recommendedName>
        <fullName evidence="2">PKD domain-containing protein</fullName>
    </recommendedName>
</protein>
<dbReference type="EMBL" id="CP023344">
    <property type="protein sequence ID" value="ATC64072.1"/>
    <property type="molecule type" value="Genomic_DNA"/>
</dbReference>
<dbReference type="InterPro" id="IPR013783">
    <property type="entry name" value="Ig-like_fold"/>
</dbReference>
<dbReference type="InterPro" id="IPR038081">
    <property type="entry name" value="CalX-like_sf"/>
</dbReference>
<dbReference type="OrthoDB" id="174229at2"/>
<dbReference type="InterPro" id="IPR022409">
    <property type="entry name" value="PKD/Chitinase_dom"/>
</dbReference>
<feature type="region of interest" description="Disordered" evidence="1">
    <location>
        <begin position="37"/>
        <end position="58"/>
    </location>
</feature>
<organism evidence="3 4">
    <name type="scientific">Nibricoccus aquaticus</name>
    <dbReference type="NCBI Taxonomy" id="2576891"/>
    <lineage>
        <taxon>Bacteria</taxon>
        <taxon>Pseudomonadati</taxon>
        <taxon>Verrucomicrobiota</taxon>
        <taxon>Opitutia</taxon>
        <taxon>Opitutales</taxon>
        <taxon>Opitutaceae</taxon>
        <taxon>Nibricoccus</taxon>
    </lineage>
</organism>
<dbReference type="Proteomes" id="UP000217265">
    <property type="component" value="Chromosome"/>
</dbReference>
<feature type="domain" description="PKD" evidence="2">
    <location>
        <begin position="630"/>
        <end position="716"/>
    </location>
</feature>
<dbReference type="SUPFAM" id="SSF55486">
    <property type="entry name" value="Metalloproteases ('zincins'), catalytic domain"/>
    <property type="match status" value="1"/>
</dbReference>
<dbReference type="SUPFAM" id="SSF141072">
    <property type="entry name" value="CalX-like"/>
    <property type="match status" value="1"/>
</dbReference>
<dbReference type="RefSeq" id="WP_096055704.1">
    <property type="nucleotide sequence ID" value="NZ_CP023344.1"/>
</dbReference>
<gene>
    <name evidence="3" type="ORF">CMV30_08965</name>
</gene>
<dbReference type="Gene3D" id="2.60.40.10">
    <property type="entry name" value="Immunoglobulins"/>
    <property type="match status" value="1"/>
</dbReference>
<evidence type="ECO:0000313" key="4">
    <source>
        <dbReference type="Proteomes" id="UP000217265"/>
    </source>
</evidence>
<evidence type="ECO:0000256" key="1">
    <source>
        <dbReference type="SAM" id="MobiDB-lite"/>
    </source>
</evidence>
<evidence type="ECO:0000313" key="3">
    <source>
        <dbReference type="EMBL" id="ATC64072.1"/>
    </source>
</evidence>
<dbReference type="CDD" id="cd00146">
    <property type="entry name" value="PKD"/>
    <property type="match status" value="1"/>
</dbReference>
<reference evidence="3 4" key="1">
    <citation type="submission" date="2017-09" db="EMBL/GenBank/DDBJ databases">
        <title>Complete genome sequence of Verrucomicrobial strain HZ-65, isolated from freshwater.</title>
        <authorList>
            <person name="Choi A."/>
        </authorList>
    </citation>
    <scope>NUCLEOTIDE SEQUENCE [LARGE SCALE GENOMIC DNA]</scope>
    <source>
        <strain evidence="3 4">HZ-65</strain>
    </source>
</reference>
<accession>A0A290QJM0</accession>
<dbReference type="KEGG" id="vbh:CMV30_08965"/>